<reference evidence="2 3" key="3">
    <citation type="journal article" date="2015" name="Genome Announc.">
        <title>Draft Genome Sequence of the Archiascomycetous Yeast Saitoella complicata.</title>
        <authorList>
            <person name="Yamauchi K."/>
            <person name="Kondo S."/>
            <person name="Hamamoto M."/>
            <person name="Takahashi Y."/>
            <person name="Ogura Y."/>
            <person name="Hayashi T."/>
            <person name="Nishida H."/>
        </authorList>
    </citation>
    <scope>NUCLEOTIDE SEQUENCE [LARGE SCALE GENOMIC DNA]</scope>
    <source>
        <strain evidence="2 3">NRRL Y-17804</strain>
    </source>
</reference>
<proteinExistence type="predicted"/>
<protein>
    <recommendedName>
        <fullName evidence="4">Potassium channel tetramerisation-type BTB domain-containing protein</fullName>
    </recommendedName>
</protein>
<dbReference type="STRING" id="698492.A0A0E9N9T6"/>
<organism evidence="2 3">
    <name type="scientific">Saitoella complicata (strain BCRC 22490 / CBS 7301 / JCM 7358 / NBRC 10748 / NRRL Y-17804)</name>
    <dbReference type="NCBI Taxonomy" id="698492"/>
    <lineage>
        <taxon>Eukaryota</taxon>
        <taxon>Fungi</taxon>
        <taxon>Dikarya</taxon>
        <taxon>Ascomycota</taxon>
        <taxon>Taphrinomycotina</taxon>
        <taxon>Taphrinomycotina incertae sedis</taxon>
        <taxon>Saitoella</taxon>
    </lineage>
</organism>
<dbReference type="GO" id="GO:0005634">
    <property type="term" value="C:nucleus"/>
    <property type="evidence" value="ECO:0007669"/>
    <property type="project" value="TreeGrafter"/>
</dbReference>
<dbReference type="Proteomes" id="UP000033140">
    <property type="component" value="Unassembled WGS sequence"/>
</dbReference>
<evidence type="ECO:0000313" key="3">
    <source>
        <dbReference type="Proteomes" id="UP000033140"/>
    </source>
</evidence>
<feature type="compositionally biased region" description="Polar residues" evidence="1">
    <location>
        <begin position="1"/>
        <end position="19"/>
    </location>
</feature>
<evidence type="ECO:0000256" key="1">
    <source>
        <dbReference type="SAM" id="MobiDB-lite"/>
    </source>
</evidence>
<comment type="caution">
    <text evidence="2">The sequence shown here is derived from an EMBL/GenBank/DDBJ whole genome shotgun (WGS) entry which is preliminary data.</text>
</comment>
<dbReference type="OMA" id="HKLLLFW"/>
<keyword evidence="3" id="KW-1185">Reference proteome</keyword>
<evidence type="ECO:0000313" key="2">
    <source>
        <dbReference type="EMBL" id="GAO46652.1"/>
    </source>
</evidence>
<sequence length="343" mass="37217">MRRTLSATLVQRTSASSANIPAHTASSHTSDVSSSYASAPSFDDELPAYTPPTDPLPTFTFMATSSSPITQASATQYRPNAIESTIGSGNLFMDLRGVQFEISRDELMSLPESVLLCLFPNGMMLDAALHGAAEQGEMVHVDFDPECLRYILDFFHATAQQPAGSSLLSLPSLQGKPAIIVLREDLDFYVIPPTSAPVPQEEMFALKRACAAHLLEQNSIFAGLKMKATSQGVSAEQHLIDMLCSSGFGQDDDWGHRALEPRKACISSVALADLKDQSGAVGATPGGIVTSTAQKLLLFWRKPARKCWWDGLELEGVEGVKYGRVKVWIRRVWTLELSVLGVK</sequence>
<accession>A0A0E9N9T6</accession>
<dbReference type="EMBL" id="BACD03000005">
    <property type="protein sequence ID" value="GAO46652.1"/>
    <property type="molecule type" value="Genomic_DNA"/>
</dbReference>
<feature type="region of interest" description="Disordered" evidence="1">
    <location>
        <begin position="1"/>
        <end position="38"/>
    </location>
</feature>
<reference evidence="2 3" key="2">
    <citation type="journal article" date="2014" name="J. Gen. Appl. Microbiol.">
        <title>The early diverging ascomycetous budding yeast Saitoella complicata has three histone deacetylases belonging to the Clr6, Hos2, and Rpd3 lineages.</title>
        <authorList>
            <person name="Nishida H."/>
            <person name="Matsumoto T."/>
            <person name="Kondo S."/>
            <person name="Hamamoto M."/>
            <person name="Yoshikawa H."/>
        </authorList>
    </citation>
    <scope>NUCLEOTIDE SEQUENCE [LARGE SCALE GENOMIC DNA]</scope>
    <source>
        <strain evidence="2 3">NRRL Y-17804</strain>
    </source>
</reference>
<feature type="compositionally biased region" description="Low complexity" evidence="1">
    <location>
        <begin position="22"/>
        <end position="38"/>
    </location>
</feature>
<name>A0A0E9N9T6_SAICN</name>
<dbReference type="PANTHER" id="PTHR13384">
    <property type="entry name" value="G PATCH DOMAIN-CONTAINING PROTEIN 1"/>
    <property type="match status" value="1"/>
</dbReference>
<dbReference type="PANTHER" id="PTHR13384:SF16">
    <property type="entry name" value="GROWTH REGULATION PROTEIN"/>
    <property type="match status" value="1"/>
</dbReference>
<dbReference type="AlphaFoldDB" id="A0A0E9N9T6"/>
<dbReference type="GO" id="GO:0003723">
    <property type="term" value="F:RNA binding"/>
    <property type="evidence" value="ECO:0007669"/>
    <property type="project" value="TreeGrafter"/>
</dbReference>
<gene>
    <name evidence="2" type="ORF">G7K_0878-t1</name>
</gene>
<dbReference type="InterPro" id="IPR011333">
    <property type="entry name" value="SKP1/BTB/POZ_sf"/>
</dbReference>
<dbReference type="SUPFAM" id="SSF54695">
    <property type="entry name" value="POZ domain"/>
    <property type="match status" value="1"/>
</dbReference>
<reference evidence="2 3" key="1">
    <citation type="journal article" date="2011" name="J. Gen. Appl. Microbiol.">
        <title>Draft genome sequencing of the enigmatic yeast Saitoella complicata.</title>
        <authorList>
            <person name="Nishida H."/>
            <person name="Hamamoto M."/>
            <person name="Sugiyama J."/>
        </authorList>
    </citation>
    <scope>NUCLEOTIDE SEQUENCE [LARGE SCALE GENOMIC DNA]</scope>
    <source>
        <strain evidence="2 3">NRRL Y-17804</strain>
    </source>
</reference>
<evidence type="ECO:0008006" key="4">
    <source>
        <dbReference type="Google" id="ProtNLM"/>
    </source>
</evidence>